<reference evidence="5 6" key="1">
    <citation type="journal article" date="2007" name="Proc. Natl. Acad. Sci. U.S.A.">
        <title>Independent sorting-out of thousands of duplicated gene pairs in two yeast species descended from a whole-genome duplication.</title>
        <authorList>
            <person name="Scannell D.R."/>
            <person name="Frank A.C."/>
            <person name="Conant G.C."/>
            <person name="Byrne K.P."/>
            <person name="Woolfit M."/>
            <person name="Wolfe K.H."/>
        </authorList>
    </citation>
    <scope>NUCLEOTIDE SEQUENCE [LARGE SCALE GENOMIC DNA]</scope>
    <source>
        <strain evidence="6">ATCC 22028 / DSM 70294 / BCRC 21397 / CBS 2163 / NBRC 10782 / NRRL Y-8283 / UCD 57-17</strain>
    </source>
</reference>
<dbReference type="KEGG" id="vpo:Kpol_2002p23"/>
<feature type="domain" description="RPAP1 N-terminal" evidence="4">
    <location>
        <begin position="88"/>
        <end position="132"/>
    </location>
</feature>
<proteinExistence type="inferred from homology"/>
<dbReference type="OrthoDB" id="348201at2759"/>
<keyword evidence="6" id="KW-1185">Reference proteome</keyword>
<dbReference type="InterPro" id="IPR013930">
    <property type="entry name" value="RPAP1_N"/>
</dbReference>
<dbReference type="eggNOG" id="KOG1894">
    <property type="taxonomic scope" value="Eukaryota"/>
</dbReference>
<comment type="similarity">
    <text evidence="1">Belongs to the RPAP1 family.</text>
</comment>
<evidence type="ECO:0000256" key="1">
    <source>
        <dbReference type="ARBA" id="ARBA00009953"/>
    </source>
</evidence>
<evidence type="ECO:0000259" key="3">
    <source>
        <dbReference type="Pfam" id="PF08620"/>
    </source>
</evidence>
<dbReference type="PhylomeDB" id="A7TFD9"/>
<dbReference type="OMA" id="TQRCIAI"/>
<dbReference type="InParanoid" id="A7TFD9"/>
<dbReference type="FunCoup" id="A7TFD9">
    <property type="interactions" value="200"/>
</dbReference>
<evidence type="ECO:0008006" key="7">
    <source>
        <dbReference type="Google" id="ProtNLM"/>
    </source>
</evidence>
<dbReference type="InterPro" id="IPR013929">
    <property type="entry name" value="RPAP1_C"/>
</dbReference>
<dbReference type="GeneID" id="5547276"/>
<dbReference type="AlphaFoldDB" id="A7TFD9"/>
<feature type="region of interest" description="Disordered" evidence="2">
    <location>
        <begin position="52"/>
        <end position="87"/>
    </location>
</feature>
<evidence type="ECO:0000313" key="6">
    <source>
        <dbReference type="Proteomes" id="UP000000267"/>
    </source>
</evidence>
<dbReference type="EMBL" id="DS480383">
    <property type="protein sequence ID" value="EDO18953.1"/>
    <property type="molecule type" value="Genomic_DNA"/>
</dbReference>
<gene>
    <name evidence="5" type="ORF">Kpol_2002p23</name>
</gene>
<dbReference type="PANTHER" id="PTHR21483:SF18">
    <property type="entry name" value="RNA POLYMERASE II-ASSOCIATED PROTEIN 1"/>
    <property type="match status" value="1"/>
</dbReference>
<dbReference type="PANTHER" id="PTHR21483">
    <property type="entry name" value="RNA POLYMERASE II-ASSOCIATED PROTEIN 1"/>
    <property type="match status" value="1"/>
</dbReference>
<dbReference type="InterPro" id="IPR039913">
    <property type="entry name" value="RPAP1/Rba50"/>
</dbReference>
<dbReference type="RefSeq" id="XP_001646811.1">
    <property type="nucleotide sequence ID" value="XM_001646761.1"/>
</dbReference>
<evidence type="ECO:0000259" key="4">
    <source>
        <dbReference type="Pfam" id="PF08621"/>
    </source>
</evidence>
<dbReference type="Proteomes" id="UP000000267">
    <property type="component" value="Unassembled WGS sequence"/>
</dbReference>
<feature type="domain" description="RPAP1 C-terminal" evidence="3">
    <location>
        <begin position="301"/>
        <end position="368"/>
    </location>
</feature>
<sequence length="458" mass="52544">MDLLGDIVEKDVEETPTAEISENTRELSKNGFPELYKPEKISSWKQRLRAKAAMKRSGEDNSNERVRAKPAERAVVAEDNEEKRTEAQSIHMENLNTINNMSDEQIMQEKRELFESMNPKLIQKLLANINKRSGKDGESAPLFAEIEGAPGTWVGGTNDPNDLRPMSDDMVDKALGVEKLSIKEEEKPNVDIVEKEVEIKESLEFDDIDDVAPLDYQMAQSIDHMANENLFKDVHFIKYVNPNEENEKEVEKLDLNDPNFDVKLHEKFFPDLPKDVDKLEWMKPISDDEEQTKTMIDDVSQLRFDFKGDLVPPSREITSTTHSGLHHHSDDPQLAGYTIPELARLTRSTFPQQRSISIKILGRILYKTGKQTYYQLVPEIDSETYSEHGSIKEVMNKIYSMIWDLIKDCEIIESLQDAANPKRTSHLTVRNYAIESLWLWKQGGGDFRKENKPSSTTD</sequence>
<accession>A7TFD9</accession>
<protein>
    <recommendedName>
        <fullName evidence="7">RNA polymerase II-associated protein RBA50</fullName>
    </recommendedName>
</protein>
<organism evidence="6">
    <name type="scientific">Vanderwaltozyma polyspora (strain ATCC 22028 / DSM 70294 / BCRC 21397 / CBS 2163 / NBRC 10782 / NRRL Y-8283 / UCD 57-17)</name>
    <name type="common">Kluyveromyces polysporus</name>
    <dbReference type="NCBI Taxonomy" id="436907"/>
    <lineage>
        <taxon>Eukaryota</taxon>
        <taxon>Fungi</taxon>
        <taxon>Dikarya</taxon>
        <taxon>Ascomycota</taxon>
        <taxon>Saccharomycotina</taxon>
        <taxon>Saccharomycetes</taxon>
        <taxon>Saccharomycetales</taxon>
        <taxon>Saccharomycetaceae</taxon>
        <taxon>Vanderwaltozyma</taxon>
    </lineage>
</organism>
<name>A7TFD9_VANPO</name>
<dbReference type="HOGENOM" id="CLU_031074_0_0_1"/>
<evidence type="ECO:0000256" key="2">
    <source>
        <dbReference type="SAM" id="MobiDB-lite"/>
    </source>
</evidence>
<feature type="compositionally biased region" description="Basic and acidic residues" evidence="2">
    <location>
        <begin position="56"/>
        <end position="86"/>
    </location>
</feature>
<dbReference type="Pfam" id="PF08620">
    <property type="entry name" value="RPAP1_C"/>
    <property type="match status" value="1"/>
</dbReference>
<dbReference type="Pfam" id="PF08621">
    <property type="entry name" value="RPAP1_N"/>
    <property type="match status" value="1"/>
</dbReference>
<dbReference type="GO" id="GO:0006366">
    <property type="term" value="P:transcription by RNA polymerase II"/>
    <property type="evidence" value="ECO:0007669"/>
    <property type="project" value="EnsemblFungi"/>
</dbReference>
<evidence type="ECO:0000313" key="5">
    <source>
        <dbReference type="EMBL" id="EDO18953.1"/>
    </source>
</evidence>